<feature type="compositionally biased region" description="Gly residues" evidence="2">
    <location>
        <begin position="30"/>
        <end position="42"/>
    </location>
</feature>
<dbReference type="AlphaFoldDB" id="A0AAE0KQ66"/>
<feature type="region of interest" description="Disordered" evidence="2">
    <location>
        <begin position="220"/>
        <end position="240"/>
    </location>
</feature>
<feature type="region of interest" description="Disordered" evidence="2">
    <location>
        <begin position="430"/>
        <end position="459"/>
    </location>
</feature>
<sequence length="627" mass="67165">MGKREAVGSARGAHGGQGGGRLRRRAGTQWRGGMGNVQGGGFRAGGVQGVMITVEGWDPMERGHGQREARVRQGGAHGGQGGGDYGGGLGPNGQGAWATCKAVDLGLVVCKGVMITEGWDPMARGHGQRARRRVRQRAGMVGKGAITAEGWDPMARGHGHARGGGFGKGARMVGKGARLRRRLGPNGEGAWATCKAVGLGLVVCKGGVITAEGWDPMARGGERAWRKKPGGLERTKSGAGAMAEAASSRGLVEELDVQRHISSYAPNFGPDSVPSSVPASSSGNPSSESARTFQRIDTDGDGHLSLDELKSFMGSNDWAVGEKEGQDMAKVKQVFAEMDVDQDGRVTEEEWERIWPHFCKRYNALVAGSPSQEGVRKLMDELPAAESMEELEGKVSSIMKALVEEGHVAHAEVLRMYGDLADEDEGVIDDEDEDDEEGEKSSRQRSQRLPTPDEARNRLDNGQVYLEPWAGFPPATVLEESEMNDMNEFVKVQVSAVKTGTRAPRRHKNKFVVPIVSEAKRKVAGSLVAIEAKHALDEKLIEDIAKAIGKALQQQLDEEEAEAKQVMAQLHKGNPRGKEVLRRLEAGVGCCPARLMKMEMNRLDAGSKACGVHPGRRAEQCGSTLPA</sequence>
<name>A0AAE0KQ66_9CHLO</name>
<dbReference type="Gene3D" id="1.10.238.10">
    <property type="entry name" value="EF-hand"/>
    <property type="match status" value="1"/>
</dbReference>
<dbReference type="SMART" id="SM00054">
    <property type="entry name" value="EFh"/>
    <property type="match status" value="2"/>
</dbReference>
<dbReference type="EMBL" id="LGRX02021678">
    <property type="protein sequence ID" value="KAK3256415.1"/>
    <property type="molecule type" value="Genomic_DNA"/>
</dbReference>
<feature type="domain" description="EF-hand" evidence="3">
    <location>
        <begin position="284"/>
        <end position="319"/>
    </location>
</feature>
<feature type="compositionally biased region" description="Low complexity" evidence="2">
    <location>
        <begin position="269"/>
        <end position="290"/>
    </location>
</feature>
<comment type="caution">
    <text evidence="4">The sequence shown here is derived from an EMBL/GenBank/DDBJ whole genome shotgun (WGS) entry which is preliminary data.</text>
</comment>
<feature type="region of interest" description="Disordered" evidence="2">
    <location>
        <begin position="263"/>
        <end position="291"/>
    </location>
</feature>
<evidence type="ECO:0000259" key="3">
    <source>
        <dbReference type="PROSITE" id="PS50222"/>
    </source>
</evidence>
<reference evidence="4 5" key="1">
    <citation type="journal article" date="2015" name="Genome Biol. Evol.">
        <title>Comparative Genomics of a Bacterivorous Green Alga Reveals Evolutionary Causalities and Consequences of Phago-Mixotrophic Mode of Nutrition.</title>
        <authorList>
            <person name="Burns J.A."/>
            <person name="Paasch A."/>
            <person name="Narechania A."/>
            <person name="Kim E."/>
        </authorList>
    </citation>
    <scope>NUCLEOTIDE SEQUENCE [LARGE SCALE GENOMIC DNA]</scope>
    <source>
        <strain evidence="4 5">PLY_AMNH</strain>
    </source>
</reference>
<dbReference type="InterPro" id="IPR002048">
    <property type="entry name" value="EF_hand_dom"/>
</dbReference>
<dbReference type="GO" id="GO:0005509">
    <property type="term" value="F:calcium ion binding"/>
    <property type="evidence" value="ECO:0007669"/>
    <property type="project" value="InterPro"/>
</dbReference>
<proteinExistence type="predicted"/>
<evidence type="ECO:0000256" key="1">
    <source>
        <dbReference type="ARBA" id="ARBA00022837"/>
    </source>
</evidence>
<dbReference type="Pfam" id="PF13499">
    <property type="entry name" value="EF-hand_7"/>
    <property type="match status" value="1"/>
</dbReference>
<feature type="region of interest" description="Disordered" evidence="2">
    <location>
        <begin position="63"/>
        <end position="88"/>
    </location>
</feature>
<feature type="region of interest" description="Disordered" evidence="2">
    <location>
        <begin position="1"/>
        <end position="42"/>
    </location>
</feature>
<keyword evidence="1" id="KW-0106">Calcium</keyword>
<feature type="compositionally biased region" description="Basic and acidic residues" evidence="2">
    <location>
        <begin position="220"/>
        <end position="236"/>
    </location>
</feature>
<feature type="domain" description="EF-hand" evidence="3">
    <location>
        <begin position="326"/>
        <end position="361"/>
    </location>
</feature>
<dbReference type="CDD" id="cd00051">
    <property type="entry name" value="EFh"/>
    <property type="match status" value="1"/>
</dbReference>
<feature type="compositionally biased region" description="Gly residues" evidence="2">
    <location>
        <begin position="75"/>
        <end position="88"/>
    </location>
</feature>
<dbReference type="Proteomes" id="UP001190700">
    <property type="component" value="Unassembled WGS sequence"/>
</dbReference>
<evidence type="ECO:0000313" key="5">
    <source>
        <dbReference type="Proteomes" id="UP001190700"/>
    </source>
</evidence>
<organism evidence="4 5">
    <name type="scientific">Cymbomonas tetramitiformis</name>
    <dbReference type="NCBI Taxonomy" id="36881"/>
    <lineage>
        <taxon>Eukaryota</taxon>
        <taxon>Viridiplantae</taxon>
        <taxon>Chlorophyta</taxon>
        <taxon>Pyramimonadophyceae</taxon>
        <taxon>Pyramimonadales</taxon>
        <taxon>Pyramimonadaceae</taxon>
        <taxon>Cymbomonas</taxon>
    </lineage>
</organism>
<dbReference type="SUPFAM" id="SSF47473">
    <property type="entry name" value="EF-hand"/>
    <property type="match status" value="1"/>
</dbReference>
<protein>
    <recommendedName>
        <fullName evidence="3">EF-hand domain-containing protein</fullName>
    </recommendedName>
</protein>
<gene>
    <name evidence="4" type="ORF">CYMTET_34452</name>
</gene>
<accession>A0AAE0KQ66</accession>
<evidence type="ECO:0000313" key="4">
    <source>
        <dbReference type="EMBL" id="KAK3256415.1"/>
    </source>
</evidence>
<dbReference type="PROSITE" id="PS50222">
    <property type="entry name" value="EF_HAND_2"/>
    <property type="match status" value="2"/>
</dbReference>
<evidence type="ECO:0000256" key="2">
    <source>
        <dbReference type="SAM" id="MobiDB-lite"/>
    </source>
</evidence>
<dbReference type="InterPro" id="IPR018247">
    <property type="entry name" value="EF_Hand_1_Ca_BS"/>
</dbReference>
<dbReference type="InterPro" id="IPR011992">
    <property type="entry name" value="EF-hand-dom_pair"/>
</dbReference>
<keyword evidence="5" id="KW-1185">Reference proteome</keyword>
<dbReference type="PROSITE" id="PS00018">
    <property type="entry name" value="EF_HAND_1"/>
    <property type="match status" value="2"/>
</dbReference>